<evidence type="ECO:0000256" key="12">
    <source>
        <dbReference type="ARBA" id="ARBA00023128"/>
    </source>
</evidence>
<gene>
    <name evidence="19" type="primary">LOC116293888</name>
</gene>
<keyword evidence="10" id="KW-0239">DNA-directed DNA polymerase</keyword>
<dbReference type="FunFam" id="3.30.420.390:FF:000002">
    <property type="entry name" value="DNA polymerase gamma, catalytic subunit"/>
    <property type="match status" value="1"/>
</dbReference>
<dbReference type="FunCoup" id="A0A6P8HXD2">
    <property type="interactions" value="834"/>
</dbReference>
<dbReference type="GO" id="GO:0008408">
    <property type="term" value="F:3'-5' exonuclease activity"/>
    <property type="evidence" value="ECO:0007669"/>
    <property type="project" value="TreeGrafter"/>
</dbReference>
<dbReference type="PRINTS" id="PR00867">
    <property type="entry name" value="DNAPOLG"/>
</dbReference>
<dbReference type="OrthoDB" id="5588663at2759"/>
<evidence type="ECO:0000256" key="15">
    <source>
        <dbReference type="SAM" id="Coils"/>
    </source>
</evidence>
<feature type="region of interest" description="Disordered" evidence="16">
    <location>
        <begin position="732"/>
        <end position="752"/>
    </location>
</feature>
<dbReference type="InterPro" id="IPR019760">
    <property type="entry name" value="DNA-dir_DNA_pol_A_CS"/>
</dbReference>
<evidence type="ECO:0000256" key="9">
    <source>
        <dbReference type="ARBA" id="ARBA00022842"/>
    </source>
</evidence>
<dbReference type="PANTHER" id="PTHR10267">
    <property type="entry name" value="DNA POLYMERASE SUBUNIT GAMMA-1"/>
    <property type="match status" value="1"/>
</dbReference>
<dbReference type="InParanoid" id="A0A6P8HXD2"/>
<evidence type="ECO:0000256" key="13">
    <source>
        <dbReference type="ARBA" id="ARBA00023271"/>
    </source>
</evidence>
<evidence type="ECO:0000256" key="16">
    <source>
        <dbReference type="SAM" id="MobiDB-lite"/>
    </source>
</evidence>
<comment type="similarity">
    <text evidence="3">Belongs to the DNA polymerase type-A family.</text>
</comment>
<dbReference type="PANTHER" id="PTHR10267:SF0">
    <property type="entry name" value="DNA POLYMERASE SUBUNIT GAMMA-1"/>
    <property type="match status" value="1"/>
</dbReference>
<dbReference type="KEGG" id="aten:116293888"/>
<evidence type="ECO:0000256" key="1">
    <source>
        <dbReference type="ARBA" id="ARBA00001946"/>
    </source>
</evidence>
<dbReference type="GeneID" id="116293888"/>
<dbReference type="InterPro" id="IPR002297">
    <property type="entry name" value="DNA-dir_DNA_pol_A_mt"/>
</dbReference>
<dbReference type="GO" id="GO:0042645">
    <property type="term" value="C:mitochondrial nucleoid"/>
    <property type="evidence" value="ECO:0007669"/>
    <property type="project" value="UniProtKB-SubCell"/>
</dbReference>
<keyword evidence="8" id="KW-0235">DNA replication</keyword>
<evidence type="ECO:0000256" key="14">
    <source>
        <dbReference type="ARBA" id="ARBA00031966"/>
    </source>
</evidence>
<dbReference type="PROSITE" id="PS00447">
    <property type="entry name" value="DNA_POLYMERASE_A"/>
    <property type="match status" value="1"/>
</dbReference>
<dbReference type="GO" id="GO:0003887">
    <property type="term" value="F:DNA-directed DNA polymerase activity"/>
    <property type="evidence" value="ECO:0007669"/>
    <property type="project" value="UniProtKB-KW"/>
</dbReference>
<dbReference type="InterPro" id="IPR047580">
    <property type="entry name" value="POLG_palm_dom"/>
</dbReference>
<evidence type="ECO:0000313" key="18">
    <source>
        <dbReference type="Proteomes" id="UP000515163"/>
    </source>
</evidence>
<keyword evidence="6" id="KW-0808">Transferase</keyword>
<evidence type="ECO:0000256" key="2">
    <source>
        <dbReference type="ARBA" id="ARBA00004436"/>
    </source>
</evidence>
<dbReference type="Gene3D" id="3.30.420.390">
    <property type="match status" value="2"/>
</dbReference>
<dbReference type="Gene3D" id="1.10.150.20">
    <property type="entry name" value="5' to 3' exonuclease, C-terminal subdomain"/>
    <property type="match status" value="1"/>
</dbReference>
<keyword evidence="9" id="KW-0460">Magnesium</keyword>
<dbReference type="EC" id="2.7.7.7" evidence="4"/>
<dbReference type="FunFam" id="1.10.150.20:FF:000024">
    <property type="entry name" value="DNA polymerase gamma, catalytic subunit"/>
    <property type="match status" value="1"/>
</dbReference>
<evidence type="ECO:0000256" key="10">
    <source>
        <dbReference type="ARBA" id="ARBA00022932"/>
    </source>
</evidence>
<reference evidence="19" key="1">
    <citation type="submission" date="2025-08" db="UniProtKB">
        <authorList>
            <consortium name="RefSeq"/>
        </authorList>
    </citation>
    <scope>IDENTIFICATION</scope>
    <source>
        <tissue evidence="19">Tentacle</tissue>
    </source>
</reference>
<evidence type="ECO:0000256" key="7">
    <source>
        <dbReference type="ARBA" id="ARBA00022695"/>
    </source>
</evidence>
<feature type="region of interest" description="Disordered" evidence="16">
    <location>
        <begin position="628"/>
        <end position="651"/>
    </location>
</feature>
<dbReference type="Proteomes" id="UP000515163">
    <property type="component" value="Unplaced"/>
</dbReference>
<dbReference type="SUPFAM" id="SSF53098">
    <property type="entry name" value="Ribonuclease H-like"/>
    <property type="match status" value="1"/>
</dbReference>
<dbReference type="CDD" id="cd08641">
    <property type="entry name" value="DNA_pol_gammaA"/>
    <property type="match status" value="1"/>
</dbReference>
<dbReference type="InterPro" id="IPR041336">
    <property type="entry name" value="DNApol_Exo"/>
</dbReference>
<sequence>MYRSMLKKSLCAKTVTRTIRFSSGVYNCMKFKRKRLRTYCTTSNDGQNARFNQVEIQMLSEALHKQIFPGEFAEYNAEAVRKCVKHLEEHQLWGKNKSILPDVNLKLPALLGANIDEHFKIIAKQQSKAYFDMTEELAVTTLPPLPEEWLFAPGWHKYEKADAGFKVVAVEYPEEDGFVFDVEVCQNGGPFPTLAVAASSKAWYAWVSQKLVEETGYQWLVKPTPSLYIPLESTDNEELYNKDWREKLVIGHSVGYDRSYVKEQYYIKGPKTYFLDTLSLHMCVSGLTGHQRHLWNACNAGRKTKEPWMDVGSGNKLEDLYKLYSGRDILDKSMQRVFVDGDLDDIRARFQDLTTYCATDVACTHEIFTVIWPIYKERFPHPVSFAGMLEMGSAYLPVDESWDNYIRDSDNTFEDLEKEMKGILMKLANETCNYQHGKRYQQNPWLWSLDWFVQDIPIKAPKKQPKKKKKNKEKELPSSDQTIIRLKQNPTSNIHIDIEASESKNLEESELNIEDLELDERTLLRMERSGKHDLDVESLKEEAQKINDLITSIPAAEDVMYKRRRHLPGYPLWYRKICPKDGEFGSSLVSPQCQIAPSLLRMTWDSFPLHYSRKHGWGYLVPGRMDNIKQPDDEERLEEEEDGKVERDLPDMPFPTKSFQILWQNHHLNKDSPKSTSPASILDDELDARTLTESDLWSDIDDDALNNAKAMTSTSAKTKQVKKAIIENAEHDESRDFVSRGKSKPHHHHGVGPFNDVDLPGVWFFRIPHKNGEQYRCGNPLAKDYISKLDDGTLVTAGDRNARRTLVVNKMISFWRNAQKRIRSQMPVWLTENDLDDEIKRSSDFNRDANYGAIIPRVIPAGTVTRRAVEATWLTASNPREDRVGSEMKAMIRAPPGYSLVGADVDSQELWIAAVLGDANFAGIHGSTAFGWMTLQGKKSDGTDLHSKTASTIGISRDHAKVFNYGRIYGAGQKFAERLLLQFNHRLTDIEAKQKAETLYSNTKGTVKYLLSDYGHEIADRLGYTDRIDEDGCVERKVYWELVRSARRGRGSKASKMVDAGRVWQGGSESEMFNKLEMIAQSEEPRTPVLECRISRALEPWIVGNEFITSRVNWVVQSSAVDYLHLMLVSMKWLFKEYDIEGRFCISIHDEVRYLVADKDKYRAALALQITNLLTRSMFAYKLGMMDLPQSVAFFSAVDIDKVLRKEVTLDCKTPSNPHGLQEGHGIPTGEALDIYEILERTTGGKLNKEKPRVKDERLEN</sequence>
<comment type="cofactor">
    <cofactor evidence="1">
        <name>Mg(2+)</name>
        <dbReference type="ChEBI" id="CHEBI:18420"/>
    </cofactor>
</comment>
<comment type="subcellular location">
    <subcellularLocation>
        <location evidence="2">Mitochondrion matrix</location>
        <location evidence="2">Mitochondrion nucleoid</location>
    </subcellularLocation>
</comment>
<keyword evidence="12" id="KW-0496">Mitochondrion</keyword>
<keyword evidence="15" id="KW-0175">Coiled coil</keyword>
<dbReference type="InterPro" id="IPR012337">
    <property type="entry name" value="RNaseH-like_sf"/>
</dbReference>
<evidence type="ECO:0000259" key="17">
    <source>
        <dbReference type="SMART" id="SM00482"/>
    </source>
</evidence>
<keyword evidence="13" id="KW-1135">Mitochondrion nucleoid</keyword>
<organism evidence="18 19">
    <name type="scientific">Actinia tenebrosa</name>
    <name type="common">Australian red waratah sea anemone</name>
    <dbReference type="NCBI Taxonomy" id="6105"/>
    <lineage>
        <taxon>Eukaryota</taxon>
        <taxon>Metazoa</taxon>
        <taxon>Cnidaria</taxon>
        <taxon>Anthozoa</taxon>
        <taxon>Hexacorallia</taxon>
        <taxon>Actiniaria</taxon>
        <taxon>Actiniidae</taxon>
        <taxon>Actinia</taxon>
    </lineage>
</organism>
<proteinExistence type="inferred from homology"/>
<dbReference type="InterPro" id="IPR001098">
    <property type="entry name" value="DNA-dir_DNA_pol_A_palm_dom"/>
</dbReference>
<dbReference type="GO" id="GO:0006264">
    <property type="term" value="P:mitochondrial DNA replication"/>
    <property type="evidence" value="ECO:0007669"/>
    <property type="project" value="InterPro"/>
</dbReference>
<keyword evidence="18" id="KW-1185">Reference proteome</keyword>
<dbReference type="AlphaFoldDB" id="A0A6P8HXD2"/>
<keyword evidence="11" id="KW-0238">DNA-binding</keyword>
<evidence type="ECO:0000256" key="11">
    <source>
        <dbReference type="ARBA" id="ARBA00023125"/>
    </source>
</evidence>
<keyword evidence="7" id="KW-0548">Nucleotidyltransferase</keyword>
<evidence type="ECO:0000256" key="6">
    <source>
        <dbReference type="ARBA" id="ARBA00022679"/>
    </source>
</evidence>
<dbReference type="Pfam" id="PF00476">
    <property type="entry name" value="DNA_pol_A"/>
    <property type="match status" value="1"/>
</dbReference>
<evidence type="ECO:0000256" key="5">
    <source>
        <dbReference type="ARBA" id="ARBA00015350"/>
    </source>
</evidence>
<evidence type="ECO:0000256" key="8">
    <source>
        <dbReference type="ARBA" id="ARBA00022705"/>
    </source>
</evidence>
<dbReference type="SMART" id="SM00482">
    <property type="entry name" value="POLAc"/>
    <property type="match status" value="1"/>
</dbReference>
<evidence type="ECO:0000256" key="3">
    <source>
        <dbReference type="ARBA" id="ARBA00007705"/>
    </source>
</evidence>
<name>A0A6P8HXD2_ACTTE</name>
<accession>A0A6P8HXD2</accession>
<dbReference type="Pfam" id="PF18136">
    <property type="entry name" value="DNApol_Exo"/>
    <property type="match status" value="1"/>
</dbReference>
<dbReference type="RefSeq" id="XP_031557247.1">
    <property type="nucleotide sequence ID" value="XM_031701387.1"/>
</dbReference>
<evidence type="ECO:0000256" key="4">
    <source>
        <dbReference type="ARBA" id="ARBA00012417"/>
    </source>
</evidence>
<dbReference type="GO" id="GO:0005760">
    <property type="term" value="C:gamma DNA polymerase complex"/>
    <property type="evidence" value="ECO:0007669"/>
    <property type="project" value="InterPro"/>
</dbReference>
<dbReference type="SUPFAM" id="SSF56672">
    <property type="entry name" value="DNA/RNA polymerases"/>
    <property type="match status" value="1"/>
</dbReference>
<feature type="compositionally biased region" description="Basic residues" evidence="16">
    <location>
        <begin position="462"/>
        <end position="471"/>
    </location>
</feature>
<evidence type="ECO:0000313" key="19">
    <source>
        <dbReference type="RefSeq" id="XP_031557247.1"/>
    </source>
</evidence>
<feature type="compositionally biased region" description="Basic residues" evidence="16">
    <location>
        <begin position="741"/>
        <end position="750"/>
    </location>
</feature>
<dbReference type="GO" id="GO:0003677">
    <property type="term" value="F:DNA binding"/>
    <property type="evidence" value="ECO:0007669"/>
    <property type="project" value="UniProtKB-KW"/>
</dbReference>
<feature type="domain" description="DNA-directed DNA polymerase family A palm" evidence="17">
    <location>
        <begin position="885"/>
        <end position="1160"/>
    </location>
</feature>
<feature type="region of interest" description="Disordered" evidence="16">
    <location>
        <begin position="462"/>
        <end position="483"/>
    </location>
</feature>
<feature type="coiled-coil region" evidence="15">
    <location>
        <begin position="499"/>
        <end position="526"/>
    </location>
</feature>
<dbReference type="InterPro" id="IPR043502">
    <property type="entry name" value="DNA/RNA_pol_sf"/>
</dbReference>
<feature type="compositionally biased region" description="Acidic residues" evidence="16">
    <location>
        <begin position="632"/>
        <end position="643"/>
    </location>
</feature>
<protein>
    <recommendedName>
        <fullName evidence="5">DNA polymerase subunit gamma-1</fullName>
        <ecNumber evidence="4">2.7.7.7</ecNumber>
    </recommendedName>
    <alternativeName>
        <fullName evidence="14">Mitochondrial DNA polymerase catalytic subunit</fullName>
    </alternativeName>
</protein>